<keyword evidence="2" id="KW-0808">Transferase</keyword>
<name>A0ABP7XJD5_9ACTN</name>
<dbReference type="PANTHER" id="PTHR43320:SF2">
    <property type="entry name" value="2-DEHYDRO-3-DEOXYGLUCONOKINASE_2-DEHYDRO-3-DEOXYGALACTONOKINASE"/>
    <property type="match status" value="1"/>
</dbReference>
<feature type="domain" description="Carbohydrate kinase PfkB" evidence="4">
    <location>
        <begin position="21"/>
        <end position="299"/>
    </location>
</feature>
<dbReference type="RefSeq" id="WP_344732769.1">
    <property type="nucleotide sequence ID" value="NZ_BAAAZH010000012.1"/>
</dbReference>
<dbReference type="CDD" id="cd01166">
    <property type="entry name" value="KdgK"/>
    <property type="match status" value="1"/>
</dbReference>
<dbReference type="PROSITE" id="PS00584">
    <property type="entry name" value="PFKB_KINASES_2"/>
    <property type="match status" value="1"/>
</dbReference>
<proteinExistence type="inferred from homology"/>
<dbReference type="Proteomes" id="UP001501495">
    <property type="component" value="Unassembled WGS sequence"/>
</dbReference>
<evidence type="ECO:0000256" key="2">
    <source>
        <dbReference type="ARBA" id="ARBA00022679"/>
    </source>
</evidence>
<organism evidence="5 6">
    <name type="scientific">Nocardioides fonticola</name>
    <dbReference type="NCBI Taxonomy" id="450363"/>
    <lineage>
        <taxon>Bacteria</taxon>
        <taxon>Bacillati</taxon>
        <taxon>Actinomycetota</taxon>
        <taxon>Actinomycetes</taxon>
        <taxon>Propionibacteriales</taxon>
        <taxon>Nocardioidaceae</taxon>
        <taxon>Nocardioides</taxon>
    </lineage>
</organism>
<keyword evidence="3 5" id="KW-0418">Kinase</keyword>
<reference evidence="6" key="1">
    <citation type="journal article" date="2019" name="Int. J. Syst. Evol. Microbiol.">
        <title>The Global Catalogue of Microorganisms (GCM) 10K type strain sequencing project: providing services to taxonomists for standard genome sequencing and annotation.</title>
        <authorList>
            <consortium name="The Broad Institute Genomics Platform"/>
            <consortium name="The Broad Institute Genome Sequencing Center for Infectious Disease"/>
            <person name="Wu L."/>
            <person name="Ma J."/>
        </authorList>
    </citation>
    <scope>NUCLEOTIDE SEQUENCE [LARGE SCALE GENOMIC DNA]</scope>
    <source>
        <strain evidence="6">JCM 16703</strain>
    </source>
</reference>
<evidence type="ECO:0000313" key="5">
    <source>
        <dbReference type="EMBL" id="GAA4116276.1"/>
    </source>
</evidence>
<dbReference type="InterPro" id="IPR002173">
    <property type="entry name" value="Carboh/pur_kinase_PfkB_CS"/>
</dbReference>
<gene>
    <name evidence="5" type="ORF">GCM10022215_15830</name>
</gene>
<dbReference type="EMBL" id="BAAAZH010000012">
    <property type="protein sequence ID" value="GAA4116276.1"/>
    <property type="molecule type" value="Genomic_DNA"/>
</dbReference>
<protein>
    <submittedName>
        <fullName evidence="5">Sugar kinase</fullName>
    </submittedName>
</protein>
<comment type="similarity">
    <text evidence="1">Belongs to the carbohydrate kinase PfkB family.</text>
</comment>
<dbReference type="Pfam" id="PF00294">
    <property type="entry name" value="PfkB"/>
    <property type="match status" value="1"/>
</dbReference>
<evidence type="ECO:0000256" key="3">
    <source>
        <dbReference type="ARBA" id="ARBA00022777"/>
    </source>
</evidence>
<dbReference type="InterPro" id="IPR029056">
    <property type="entry name" value="Ribokinase-like"/>
</dbReference>
<keyword evidence="6" id="KW-1185">Reference proteome</keyword>
<dbReference type="SUPFAM" id="SSF53613">
    <property type="entry name" value="Ribokinase-like"/>
    <property type="match status" value="1"/>
</dbReference>
<evidence type="ECO:0000259" key="4">
    <source>
        <dbReference type="Pfam" id="PF00294"/>
    </source>
</evidence>
<evidence type="ECO:0000256" key="1">
    <source>
        <dbReference type="ARBA" id="ARBA00010688"/>
    </source>
</evidence>
<sequence length="315" mass="31847">MSRGGLLTLGETLGLVAVDHLRHARTAHVGIGGAESNVAIGVRRLGLPAAWIGRVGDDPWGERVVRDLRAEDVACRVVVDPAAPTGLMTKQTPHAAATTVTYHRAGSAGSRLAPDDVPDDLVAAAGVVHLTGITPGLSATAAAAVDRALALAAAHGVPVSFDVNHRTGVWGERDAAATYRRLAAASAVVFAGPEEARLVTGTTTTDPEALLDELAAGSGGDVVLKLGAEGALARIDGVRHRVPAHTVAVVDTVGAGDAFVAGYLAELLAGSAPAARLEVAARCGALACLAPGDWEAAPTRADLAAFGPTQDAVRR</sequence>
<evidence type="ECO:0000313" key="6">
    <source>
        <dbReference type="Proteomes" id="UP001501495"/>
    </source>
</evidence>
<dbReference type="Gene3D" id="3.40.1190.20">
    <property type="match status" value="1"/>
</dbReference>
<accession>A0ABP7XJD5</accession>
<dbReference type="PANTHER" id="PTHR43320">
    <property type="entry name" value="SUGAR KINASE"/>
    <property type="match status" value="1"/>
</dbReference>
<dbReference type="InterPro" id="IPR052700">
    <property type="entry name" value="Carb_kinase_PfkB-like"/>
</dbReference>
<dbReference type="GO" id="GO:0016301">
    <property type="term" value="F:kinase activity"/>
    <property type="evidence" value="ECO:0007669"/>
    <property type="project" value="UniProtKB-KW"/>
</dbReference>
<dbReference type="InterPro" id="IPR011611">
    <property type="entry name" value="PfkB_dom"/>
</dbReference>
<comment type="caution">
    <text evidence="5">The sequence shown here is derived from an EMBL/GenBank/DDBJ whole genome shotgun (WGS) entry which is preliminary data.</text>
</comment>